<comment type="pathway">
    <text evidence="1">Porphyrin-containing compound metabolism; protoheme biosynthesis.</text>
</comment>
<dbReference type="InterPro" id="IPR033659">
    <property type="entry name" value="Ferrochelatase_N"/>
</dbReference>
<organism evidence="6">
    <name type="scientific">hydrothermal vent metagenome</name>
    <dbReference type="NCBI Taxonomy" id="652676"/>
    <lineage>
        <taxon>unclassified sequences</taxon>
        <taxon>metagenomes</taxon>
        <taxon>ecological metagenomes</taxon>
    </lineage>
</organism>
<dbReference type="NCBIfam" id="TIGR00109">
    <property type="entry name" value="hemH"/>
    <property type="match status" value="1"/>
</dbReference>
<protein>
    <submittedName>
        <fullName evidence="6">Ferrochelatase, protoheme ferro-lyase</fullName>
        <ecNumber evidence="6">4.99.1.1</ecNumber>
    </submittedName>
</protein>
<evidence type="ECO:0000256" key="4">
    <source>
        <dbReference type="ARBA" id="ARBA00023239"/>
    </source>
</evidence>
<dbReference type="HAMAP" id="MF_00323">
    <property type="entry name" value="Ferrochelatase"/>
    <property type="match status" value="1"/>
</dbReference>
<dbReference type="PANTHER" id="PTHR11108:SF1">
    <property type="entry name" value="FERROCHELATASE, MITOCHONDRIAL"/>
    <property type="match status" value="1"/>
</dbReference>
<evidence type="ECO:0000256" key="3">
    <source>
        <dbReference type="ARBA" id="ARBA00023133"/>
    </source>
</evidence>
<name>A0A1W1D4Q3_9ZZZZ</name>
<evidence type="ECO:0000256" key="2">
    <source>
        <dbReference type="ARBA" id="ARBA00023004"/>
    </source>
</evidence>
<keyword evidence="2" id="KW-0408">Iron</keyword>
<dbReference type="InterPro" id="IPR019772">
    <property type="entry name" value="Ferrochelatase_AS"/>
</dbReference>
<sequence length="319" mass="37371">MAQKEAILLLNMGGPNNLDEVELFLKNMFNDKNILTMKSDLLRSFVAQMIVFMRTEKAQEVYRELGGKSPIVSYTKKLIKKVQERVGDEVFVDYVMRYTPPFSSEVIQKLEDKKIEKIYLIPLYPQYSSTTTKSSLEDFENIYHTSNLNAILIEKKYFFQNQMFNKAIIEKIKEAMINEQYNQFDLIFSAHGLPQKIVDRGDLYQQHIHQHIDILKTMLQEEGMFFHSVHLAYQSKVGPMKWLEPSLEEKLQALSPKKKVLIYPIAFIIDNSETKYELDIEYKEVAQELGYETYKVASCVNDSDLFVDAIIEMYDEMKQ</sequence>
<dbReference type="InterPro" id="IPR001015">
    <property type="entry name" value="Ferrochelatase"/>
</dbReference>
<dbReference type="InterPro" id="IPR033644">
    <property type="entry name" value="Ferrochelatase_C"/>
</dbReference>
<dbReference type="Pfam" id="PF00762">
    <property type="entry name" value="Ferrochelatase"/>
    <property type="match status" value="1"/>
</dbReference>
<dbReference type="SUPFAM" id="SSF53800">
    <property type="entry name" value="Chelatase"/>
    <property type="match status" value="1"/>
</dbReference>
<reference evidence="6" key="1">
    <citation type="submission" date="2016-10" db="EMBL/GenBank/DDBJ databases">
        <authorList>
            <person name="de Groot N.N."/>
        </authorList>
    </citation>
    <scope>NUCLEOTIDE SEQUENCE</scope>
</reference>
<evidence type="ECO:0000313" key="6">
    <source>
        <dbReference type="EMBL" id="SFV75407.1"/>
    </source>
</evidence>
<dbReference type="Gene3D" id="3.40.50.1400">
    <property type="match status" value="2"/>
</dbReference>
<dbReference type="EMBL" id="FPHP01000032">
    <property type="protein sequence ID" value="SFV75407.1"/>
    <property type="molecule type" value="Genomic_DNA"/>
</dbReference>
<dbReference type="EC" id="4.99.1.1" evidence="6"/>
<keyword evidence="5" id="KW-0627">Porphyrin biosynthesis</keyword>
<evidence type="ECO:0000256" key="5">
    <source>
        <dbReference type="ARBA" id="ARBA00023244"/>
    </source>
</evidence>
<dbReference type="CDD" id="cd03411">
    <property type="entry name" value="Ferrochelatase_N"/>
    <property type="match status" value="1"/>
</dbReference>
<dbReference type="PROSITE" id="PS00534">
    <property type="entry name" value="FERROCHELATASE"/>
    <property type="match status" value="1"/>
</dbReference>
<accession>A0A1W1D4Q3</accession>
<proteinExistence type="inferred from homology"/>
<keyword evidence="4 6" id="KW-0456">Lyase</keyword>
<dbReference type="PANTHER" id="PTHR11108">
    <property type="entry name" value="FERROCHELATASE"/>
    <property type="match status" value="1"/>
</dbReference>
<gene>
    <name evidence="6" type="ORF">MNB_SM-3-778</name>
</gene>
<dbReference type="UniPathway" id="UPA00252"/>
<dbReference type="CDD" id="cd00419">
    <property type="entry name" value="Ferrochelatase_C"/>
    <property type="match status" value="1"/>
</dbReference>
<dbReference type="GO" id="GO:0006783">
    <property type="term" value="P:heme biosynthetic process"/>
    <property type="evidence" value="ECO:0007669"/>
    <property type="project" value="UniProtKB-KW"/>
</dbReference>
<dbReference type="GO" id="GO:0004325">
    <property type="term" value="F:ferrochelatase activity"/>
    <property type="evidence" value="ECO:0007669"/>
    <property type="project" value="InterPro"/>
</dbReference>
<keyword evidence="3" id="KW-0350">Heme biosynthesis</keyword>
<dbReference type="AlphaFoldDB" id="A0A1W1D4Q3"/>
<evidence type="ECO:0000256" key="1">
    <source>
        <dbReference type="ARBA" id="ARBA00004744"/>
    </source>
</evidence>